<feature type="region of interest" description="Disordered" evidence="1">
    <location>
        <begin position="1"/>
        <end position="31"/>
    </location>
</feature>
<evidence type="ECO:0000313" key="2">
    <source>
        <dbReference type="EMBL" id="MCI64857.1"/>
    </source>
</evidence>
<dbReference type="EMBL" id="LXQA010664602">
    <property type="protein sequence ID" value="MCI64857.1"/>
    <property type="molecule type" value="Genomic_DNA"/>
</dbReference>
<organism evidence="2 3">
    <name type="scientific">Trifolium medium</name>
    <dbReference type="NCBI Taxonomy" id="97028"/>
    <lineage>
        <taxon>Eukaryota</taxon>
        <taxon>Viridiplantae</taxon>
        <taxon>Streptophyta</taxon>
        <taxon>Embryophyta</taxon>
        <taxon>Tracheophyta</taxon>
        <taxon>Spermatophyta</taxon>
        <taxon>Magnoliopsida</taxon>
        <taxon>eudicotyledons</taxon>
        <taxon>Gunneridae</taxon>
        <taxon>Pentapetalae</taxon>
        <taxon>rosids</taxon>
        <taxon>fabids</taxon>
        <taxon>Fabales</taxon>
        <taxon>Fabaceae</taxon>
        <taxon>Papilionoideae</taxon>
        <taxon>50 kb inversion clade</taxon>
        <taxon>NPAAA clade</taxon>
        <taxon>Hologalegina</taxon>
        <taxon>IRL clade</taxon>
        <taxon>Trifolieae</taxon>
        <taxon>Trifolium</taxon>
    </lineage>
</organism>
<evidence type="ECO:0000256" key="1">
    <source>
        <dbReference type="SAM" id="MobiDB-lite"/>
    </source>
</evidence>
<sequence>LCWRSEGEESEATNPKKQVCTATNGRERNCK</sequence>
<dbReference type="AlphaFoldDB" id="A0A392TWN3"/>
<dbReference type="Proteomes" id="UP000265520">
    <property type="component" value="Unassembled WGS sequence"/>
</dbReference>
<comment type="caution">
    <text evidence="2">The sequence shown here is derived from an EMBL/GenBank/DDBJ whole genome shotgun (WGS) entry which is preliminary data.</text>
</comment>
<proteinExistence type="predicted"/>
<feature type="non-terminal residue" evidence="2">
    <location>
        <position position="1"/>
    </location>
</feature>
<keyword evidence="3" id="KW-1185">Reference proteome</keyword>
<accession>A0A392TWN3</accession>
<evidence type="ECO:0000313" key="3">
    <source>
        <dbReference type="Proteomes" id="UP000265520"/>
    </source>
</evidence>
<name>A0A392TWN3_9FABA</name>
<reference evidence="2 3" key="1">
    <citation type="journal article" date="2018" name="Front. Plant Sci.">
        <title>Red Clover (Trifolium pratense) and Zigzag Clover (T. medium) - A Picture of Genomic Similarities and Differences.</title>
        <authorList>
            <person name="Dluhosova J."/>
            <person name="Istvanek J."/>
            <person name="Nedelnik J."/>
            <person name="Repkova J."/>
        </authorList>
    </citation>
    <scope>NUCLEOTIDE SEQUENCE [LARGE SCALE GENOMIC DNA]</scope>
    <source>
        <strain evidence="3">cv. 10/8</strain>
        <tissue evidence="2">Leaf</tissue>
    </source>
</reference>
<feature type="compositionally biased region" description="Polar residues" evidence="1">
    <location>
        <begin position="12"/>
        <end position="24"/>
    </location>
</feature>
<protein>
    <submittedName>
        <fullName evidence="2">Uncharacterized protein</fullName>
    </submittedName>
</protein>